<dbReference type="Proteomes" id="UP001519460">
    <property type="component" value="Unassembled WGS sequence"/>
</dbReference>
<evidence type="ECO:0000313" key="2">
    <source>
        <dbReference type="EMBL" id="KAK7478793.1"/>
    </source>
</evidence>
<dbReference type="AlphaFoldDB" id="A0ABD0JVB3"/>
<sequence length="148" mass="16772">MAGKPEQESSDMNDLKSSVENDCDENTHSDNIQLRLAIYLSHFRDIATRTVGTHVLRHSTLIYYHLPNYGAWFITRKALEVSGHVIATERFHWSSPKPLIATWRVVALDRHSLLTGSGRRVCCSTEEQHRPPLQETSAAWVLGNFVSS</sequence>
<evidence type="ECO:0000313" key="3">
    <source>
        <dbReference type="Proteomes" id="UP001519460"/>
    </source>
</evidence>
<dbReference type="EMBL" id="JACVVK020000317">
    <property type="protein sequence ID" value="KAK7478793.1"/>
    <property type="molecule type" value="Genomic_DNA"/>
</dbReference>
<protein>
    <submittedName>
        <fullName evidence="2">Uncharacterized protein</fullName>
    </submittedName>
</protein>
<reference evidence="2 3" key="1">
    <citation type="journal article" date="2023" name="Sci. Data">
        <title>Genome assembly of the Korean intertidal mud-creeper Batillaria attramentaria.</title>
        <authorList>
            <person name="Patra A.K."/>
            <person name="Ho P.T."/>
            <person name="Jun S."/>
            <person name="Lee S.J."/>
            <person name="Kim Y."/>
            <person name="Won Y.J."/>
        </authorList>
    </citation>
    <scope>NUCLEOTIDE SEQUENCE [LARGE SCALE GENOMIC DNA]</scope>
    <source>
        <strain evidence="2">Wonlab-2016</strain>
    </source>
</reference>
<comment type="caution">
    <text evidence="2">The sequence shown here is derived from an EMBL/GenBank/DDBJ whole genome shotgun (WGS) entry which is preliminary data.</text>
</comment>
<keyword evidence="3" id="KW-1185">Reference proteome</keyword>
<proteinExistence type="predicted"/>
<gene>
    <name evidence="2" type="ORF">BaRGS_00030004</name>
</gene>
<evidence type="ECO:0000256" key="1">
    <source>
        <dbReference type="SAM" id="MobiDB-lite"/>
    </source>
</evidence>
<organism evidence="2 3">
    <name type="scientific">Batillaria attramentaria</name>
    <dbReference type="NCBI Taxonomy" id="370345"/>
    <lineage>
        <taxon>Eukaryota</taxon>
        <taxon>Metazoa</taxon>
        <taxon>Spiralia</taxon>
        <taxon>Lophotrochozoa</taxon>
        <taxon>Mollusca</taxon>
        <taxon>Gastropoda</taxon>
        <taxon>Caenogastropoda</taxon>
        <taxon>Sorbeoconcha</taxon>
        <taxon>Cerithioidea</taxon>
        <taxon>Batillariidae</taxon>
        <taxon>Batillaria</taxon>
    </lineage>
</organism>
<accession>A0ABD0JVB3</accession>
<name>A0ABD0JVB3_9CAEN</name>
<feature type="region of interest" description="Disordered" evidence="1">
    <location>
        <begin position="1"/>
        <end position="24"/>
    </location>
</feature>